<evidence type="ECO:0000256" key="2">
    <source>
        <dbReference type="ARBA" id="ARBA00004725"/>
    </source>
</evidence>
<dbReference type="RefSeq" id="WP_156729411.1">
    <property type="nucleotide sequence ID" value="NZ_CACRSZ010000028.1"/>
</dbReference>
<dbReference type="GO" id="GO:0004152">
    <property type="term" value="F:dihydroorotate dehydrogenase activity"/>
    <property type="evidence" value="ECO:0007669"/>
    <property type="project" value="InterPro"/>
</dbReference>
<keyword evidence="5" id="KW-0665">Pyrimidine biosynthesis</keyword>
<evidence type="ECO:0000256" key="4">
    <source>
        <dbReference type="ARBA" id="ARBA00022643"/>
    </source>
</evidence>
<dbReference type="PIRSF" id="PIRSF000164">
    <property type="entry name" value="DHO_oxidase"/>
    <property type="match status" value="1"/>
</dbReference>
<dbReference type="CDD" id="cd04739">
    <property type="entry name" value="DHOD_like"/>
    <property type="match status" value="1"/>
</dbReference>
<sequence>MTDLKTTFAGLSLRNPIIISSSGLTNSAGKNKRLAEAGAGAIVLKSLFEEQIMLEADQLKDPAFYPEASDYLEEYIREHKLAEYLTLIKESKKECSIPIIASINCYSDSKWVDFAKQIQEAGADALEINILALQSDVQYTYGSFEQRHIDILRHIKQTVTIPVIMKLGDNLTNPVALIDQLYANGAAAVVLFNRFYQPDINIENMEQVSGEVFSTSADLATPLRWIGIASSVVNKIDYAASGGVANPEAVVKVILAGASAVEVCSAIYQNTNAFIGESTRFLSAWMERKGFNNIAQFKGKLNIKDVQGINTFERTQFLKYFGKKEA</sequence>
<keyword evidence="6 13" id="KW-0560">Oxidoreductase</keyword>
<evidence type="ECO:0000259" key="12">
    <source>
        <dbReference type="Pfam" id="PF01180"/>
    </source>
</evidence>
<dbReference type="Pfam" id="PF01180">
    <property type="entry name" value="DHO_dh"/>
    <property type="match status" value="1"/>
</dbReference>
<dbReference type="PANTHER" id="PTHR43073:SF2">
    <property type="entry name" value="DIHYDROPYRIMIDINE DEHYDROGENASE [NADP(+)]"/>
    <property type="match status" value="1"/>
</dbReference>
<keyword evidence="3" id="KW-0285">Flavoprotein</keyword>
<dbReference type="PANTHER" id="PTHR43073">
    <property type="entry name" value="DIHYDROPYRIMIDINE DEHYDROGENASE [NADP(+)]"/>
    <property type="match status" value="1"/>
</dbReference>
<reference evidence="13" key="1">
    <citation type="submission" date="2019-11" db="EMBL/GenBank/DDBJ databases">
        <authorList>
            <person name="Feng L."/>
        </authorList>
    </citation>
    <scope>NUCLEOTIDE SEQUENCE</scope>
    <source>
        <strain evidence="13">BfaecisLFYP10</strain>
    </source>
</reference>
<dbReference type="SUPFAM" id="SSF51395">
    <property type="entry name" value="FMN-linked oxidoreductases"/>
    <property type="match status" value="1"/>
</dbReference>
<evidence type="ECO:0000256" key="11">
    <source>
        <dbReference type="ARBA" id="ARBA00049728"/>
    </source>
</evidence>
<dbReference type="GO" id="GO:0006210">
    <property type="term" value="P:thymine catabolic process"/>
    <property type="evidence" value="ECO:0007669"/>
    <property type="project" value="TreeGrafter"/>
</dbReference>
<organism evidence="13">
    <name type="scientific">Bacteroides faecis</name>
    <dbReference type="NCBI Taxonomy" id="674529"/>
    <lineage>
        <taxon>Bacteria</taxon>
        <taxon>Pseudomonadati</taxon>
        <taxon>Bacteroidota</taxon>
        <taxon>Bacteroidia</taxon>
        <taxon>Bacteroidales</taxon>
        <taxon>Bacteroidaceae</taxon>
        <taxon>Bacteroides</taxon>
    </lineage>
</organism>
<dbReference type="EC" id="1.3.1.1" evidence="11"/>
<dbReference type="GO" id="GO:0044205">
    <property type="term" value="P:'de novo' UMP biosynthetic process"/>
    <property type="evidence" value="ECO:0007669"/>
    <property type="project" value="UniProtKB-UniPathway"/>
</dbReference>
<protein>
    <recommendedName>
        <fullName evidence="11">dihydrouracil dehydrogenase (NAD(+))</fullName>
        <ecNumber evidence="11">1.3.1.1</ecNumber>
    </recommendedName>
</protein>
<comment type="catalytic activity">
    <reaction evidence="7">
        <text>5,6-dihydrothymine + NAD(+) = thymine + NADH + H(+)</text>
        <dbReference type="Rhea" id="RHEA:28791"/>
        <dbReference type="ChEBI" id="CHEBI:15378"/>
        <dbReference type="ChEBI" id="CHEBI:17821"/>
        <dbReference type="ChEBI" id="CHEBI:27468"/>
        <dbReference type="ChEBI" id="CHEBI:57540"/>
        <dbReference type="ChEBI" id="CHEBI:57945"/>
        <dbReference type="EC" id="1.3.1.1"/>
    </reaction>
</comment>
<keyword evidence="4" id="KW-0288">FMN</keyword>
<dbReference type="InterPro" id="IPR013785">
    <property type="entry name" value="Aldolase_TIM"/>
</dbReference>
<dbReference type="NCBIfam" id="NF005741">
    <property type="entry name" value="PRK07565.1"/>
    <property type="match status" value="1"/>
</dbReference>
<evidence type="ECO:0000313" key="13">
    <source>
        <dbReference type="EMBL" id="VYS93847.1"/>
    </source>
</evidence>
<dbReference type="InterPro" id="IPR012135">
    <property type="entry name" value="Dihydroorotate_DH_1_2"/>
</dbReference>
<evidence type="ECO:0000256" key="1">
    <source>
        <dbReference type="ARBA" id="ARBA00001917"/>
    </source>
</evidence>
<dbReference type="GO" id="GO:0050661">
    <property type="term" value="F:NADP binding"/>
    <property type="evidence" value="ECO:0007669"/>
    <property type="project" value="TreeGrafter"/>
</dbReference>
<evidence type="ECO:0000256" key="10">
    <source>
        <dbReference type="ARBA" id="ARBA00049714"/>
    </source>
</evidence>
<feature type="domain" description="Dihydroorotate dehydrogenase catalytic" evidence="12">
    <location>
        <begin position="4"/>
        <end position="272"/>
    </location>
</feature>
<comment type="cofactor">
    <cofactor evidence="1">
        <name>FMN</name>
        <dbReference type="ChEBI" id="CHEBI:58210"/>
    </cofactor>
</comment>
<accession>A0A6N2SK67</accession>
<evidence type="ECO:0000256" key="9">
    <source>
        <dbReference type="ARBA" id="ARBA00049578"/>
    </source>
</evidence>
<dbReference type="GO" id="GO:0002058">
    <property type="term" value="F:uracil binding"/>
    <property type="evidence" value="ECO:0007669"/>
    <property type="project" value="TreeGrafter"/>
</dbReference>
<dbReference type="EMBL" id="CACRSZ010000028">
    <property type="protein sequence ID" value="VYS93847.1"/>
    <property type="molecule type" value="Genomic_DNA"/>
</dbReference>
<comment type="pathway">
    <text evidence="2">Pyrimidine metabolism; UMP biosynthesis via de novo pathway.</text>
</comment>
<evidence type="ECO:0000256" key="6">
    <source>
        <dbReference type="ARBA" id="ARBA00023002"/>
    </source>
</evidence>
<dbReference type="InterPro" id="IPR005720">
    <property type="entry name" value="Dihydroorotate_DH_cat"/>
</dbReference>
<dbReference type="AlphaFoldDB" id="A0A6N2SK67"/>
<dbReference type="GO" id="GO:0004159">
    <property type="term" value="F:dihydropyrimidine dehydrogenase (NAD+) activity"/>
    <property type="evidence" value="ECO:0007669"/>
    <property type="project" value="UniProtKB-EC"/>
</dbReference>
<dbReference type="Gene3D" id="3.20.20.70">
    <property type="entry name" value="Aldolase class I"/>
    <property type="match status" value="1"/>
</dbReference>
<comment type="subunit">
    <text evidence="10">Heterotetramer of 2 PreA and 2 PreT subunits.</text>
</comment>
<comment type="function">
    <text evidence="9">Involved in pyrimidine base degradation. Catalyzes physiologically the reduction of uracil to 5,6-dihydrouracil (DHU) by using NADH as a specific cosubstrate. It also catalyzes the reverse reaction and the reduction of thymine to 5,6-dihydrothymine (DHT).</text>
</comment>
<comment type="catalytic activity">
    <reaction evidence="8">
        <text>5,6-dihydrouracil + NAD(+) = uracil + NADH + H(+)</text>
        <dbReference type="Rhea" id="RHEA:20189"/>
        <dbReference type="ChEBI" id="CHEBI:15378"/>
        <dbReference type="ChEBI" id="CHEBI:15901"/>
        <dbReference type="ChEBI" id="CHEBI:17568"/>
        <dbReference type="ChEBI" id="CHEBI:57540"/>
        <dbReference type="ChEBI" id="CHEBI:57945"/>
        <dbReference type="EC" id="1.3.1.1"/>
    </reaction>
</comment>
<gene>
    <name evidence="13" type="primary">preA</name>
    <name evidence="13" type="ORF">BFLFYP10_01062</name>
</gene>
<dbReference type="GO" id="GO:0006212">
    <property type="term" value="P:uracil catabolic process"/>
    <property type="evidence" value="ECO:0007669"/>
    <property type="project" value="TreeGrafter"/>
</dbReference>
<dbReference type="GO" id="GO:0005737">
    <property type="term" value="C:cytoplasm"/>
    <property type="evidence" value="ECO:0007669"/>
    <property type="project" value="InterPro"/>
</dbReference>
<evidence type="ECO:0000256" key="3">
    <source>
        <dbReference type="ARBA" id="ARBA00022630"/>
    </source>
</evidence>
<proteinExistence type="predicted"/>
<dbReference type="UniPathway" id="UPA00070"/>
<evidence type="ECO:0000256" key="7">
    <source>
        <dbReference type="ARBA" id="ARBA00047685"/>
    </source>
</evidence>
<evidence type="ECO:0000256" key="8">
    <source>
        <dbReference type="ARBA" id="ARBA00048792"/>
    </source>
</evidence>
<name>A0A6N2SK67_9BACE</name>
<evidence type="ECO:0000256" key="5">
    <source>
        <dbReference type="ARBA" id="ARBA00022975"/>
    </source>
</evidence>